<dbReference type="Proteomes" id="UP000027195">
    <property type="component" value="Unassembled WGS sequence"/>
</dbReference>
<proteinExistence type="predicted"/>
<dbReference type="STRING" id="930990.A0A067MLM9"/>
<sequence length="661" mass="74263">MEPLRQLYFHRARCARERARKFQLDQITSHTNTNSNCGNSTPRHPDGVPCLLYPSTRISAAAPILRGDIAQEDPERLTVGIIGAGAAGLYAAMILDDLSIAYEILEGSDRVGGRVRTHYFEEDQSQWNYFDVGAMRFPDTPAMYRTHDLLKNRLGLGNKFVANYMADVDNNQIVEYNGIRLTQTEIDSAPSRDWFNDSVENGGLAPATFVDARVDHWIAECFQLFRDAFAEGWDKGWALVLKYNQHTVRSFMGTKVDDRYFKKEAYPTEAVNWLEKMTTCTGALEFSLSEAVMENLHFNFTSQVSASGLGWLSGSVDRKRHSLAGGGEVFIAAMAAKLSSKPKLSRRITAIFPATDDKKPISVAYADPDAITTSCDYLISTMPVPNLQFINLDRCNPTYAQRQALRSLSYGSTVKIELKFKSRWWQERCGIRGGVSKTDRLLRNIIYPSYGLDDPDADAVLIACYMWAQDAQRLASLIKGHDTVEEKLLVDLALDDLTALHGFGSPEFLRDQFVDHLTWDWSADPFATGCYASFGPVSLVTYMPLVASLLLAGESFWQERLRTKITGKFHSESIPPESVLKVLCAANLTDKIQQLRTRWGNPNVPEDEDDEMCKVVKDQAFLGTLFSAGGTWEEVEEWLQEYTLSDDWQLLESLGIDILDV</sequence>
<dbReference type="InterPro" id="IPR050281">
    <property type="entry name" value="Flavin_monoamine_oxidase"/>
</dbReference>
<dbReference type="HOGENOM" id="CLU_004498_8_1_1"/>
<dbReference type="PANTHER" id="PTHR10742">
    <property type="entry name" value="FLAVIN MONOAMINE OXIDASE"/>
    <property type="match status" value="1"/>
</dbReference>
<dbReference type="GO" id="GO:0009063">
    <property type="term" value="P:amino acid catabolic process"/>
    <property type="evidence" value="ECO:0007669"/>
    <property type="project" value="TreeGrafter"/>
</dbReference>
<name>A0A067MLM9_BOTB1</name>
<dbReference type="Gene3D" id="3.90.660.10">
    <property type="match status" value="2"/>
</dbReference>
<dbReference type="GO" id="GO:0001716">
    <property type="term" value="F:L-amino-acid oxidase activity"/>
    <property type="evidence" value="ECO:0007669"/>
    <property type="project" value="TreeGrafter"/>
</dbReference>
<dbReference type="InterPro" id="IPR002937">
    <property type="entry name" value="Amino_oxidase"/>
</dbReference>
<dbReference type="Gene3D" id="3.50.50.60">
    <property type="entry name" value="FAD/NAD(P)-binding domain"/>
    <property type="match status" value="1"/>
</dbReference>
<keyword evidence="3" id="KW-1185">Reference proteome</keyword>
<evidence type="ECO:0000313" key="2">
    <source>
        <dbReference type="EMBL" id="KDQ16663.1"/>
    </source>
</evidence>
<dbReference type="Pfam" id="PF01593">
    <property type="entry name" value="Amino_oxidase"/>
    <property type="match status" value="1"/>
</dbReference>
<dbReference type="PANTHER" id="PTHR10742:SF342">
    <property type="entry name" value="AMINE OXIDASE"/>
    <property type="match status" value="1"/>
</dbReference>
<dbReference type="EMBL" id="KL198026">
    <property type="protein sequence ID" value="KDQ16663.1"/>
    <property type="molecule type" value="Genomic_DNA"/>
</dbReference>
<feature type="domain" description="Amine oxidase" evidence="1">
    <location>
        <begin position="87"/>
        <end position="554"/>
    </location>
</feature>
<accession>A0A067MLM9</accession>
<dbReference type="InParanoid" id="A0A067MLM9"/>
<organism evidence="2 3">
    <name type="scientific">Botryobasidium botryosum (strain FD-172 SS1)</name>
    <dbReference type="NCBI Taxonomy" id="930990"/>
    <lineage>
        <taxon>Eukaryota</taxon>
        <taxon>Fungi</taxon>
        <taxon>Dikarya</taxon>
        <taxon>Basidiomycota</taxon>
        <taxon>Agaricomycotina</taxon>
        <taxon>Agaricomycetes</taxon>
        <taxon>Cantharellales</taxon>
        <taxon>Botryobasidiaceae</taxon>
        <taxon>Botryobasidium</taxon>
    </lineage>
</organism>
<dbReference type="OrthoDB" id="7777654at2759"/>
<reference evidence="3" key="1">
    <citation type="journal article" date="2014" name="Proc. Natl. Acad. Sci. U.S.A.">
        <title>Extensive sampling of basidiomycete genomes demonstrates inadequacy of the white-rot/brown-rot paradigm for wood decay fungi.</title>
        <authorList>
            <person name="Riley R."/>
            <person name="Salamov A.A."/>
            <person name="Brown D.W."/>
            <person name="Nagy L.G."/>
            <person name="Floudas D."/>
            <person name="Held B.W."/>
            <person name="Levasseur A."/>
            <person name="Lombard V."/>
            <person name="Morin E."/>
            <person name="Otillar R."/>
            <person name="Lindquist E.A."/>
            <person name="Sun H."/>
            <person name="LaButti K.M."/>
            <person name="Schmutz J."/>
            <person name="Jabbour D."/>
            <person name="Luo H."/>
            <person name="Baker S.E."/>
            <person name="Pisabarro A.G."/>
            <person name="Walton J.D."/>
            <person name="Blanchette R.A."/>
            <person name="Henrissat B."/>
            <person name="Martin F."/>
            <person name="Cullen D."/>
            <person name="Hibbett D.S."/>
            <person name="Grigoriev I.V."/>
        </authorList>
    </citation>
    <scope>NUCLEOTIDE SEQUENCE [LARGE SCALE GENOMIC DNA]</scope>
    <source>
        <strain evidence="3">FD-172 SS1</strain>
    </source>
</reference>
<evidence type="ECO:0000313" key="3">
    <source>
        <dbReference type="Proteomes" id="UP000027195"/>
    </source>
</evidence>
<gene>
    <name evidence="2" type="ORF">BOTBODRAFT_186328</name>
</gene>
<dbReference type="InterPro" id="IPR036188">
    <property type="entry name" value="FAD/NAD-bd_sf"/>
</dbReference>
<dbReference type="SUPFAM" id="SSF54373">
    <property type="entry name" value="FAD-linked reductases, C-terminal domain"/>
    <property type="match status" value="1"/>
</dbReference>
<evidence type="ECO:0000259" key="1">
    <source>
        <dbReference type="Pfam" id="PF01593"/>
    </source>
</evidence>
<protein>
    <recommendedName>
        <fullName evidence="1">Amine oxidase domain-containing protein</fullName>
    </recommendedName>
</protein>
<dbReference type="SUPFAM" id="SSF51905">
    <property type="entry name" value="FAD/NAD(P)-binding domain"/>
    <property type="match status" value="1"/>
</dbReference>
<dbReference type="AlphaFoldDB" id="A0A067MLM9"/>